<evidence type="ECO:0000259" key="1">
    <source>
        <dbReference type="Pfam" id="PF18545"/>
    </source>
</evidence>
<evidence type="ECO:0000313" key="2">
    <source>
        <dbReference type="EMBL" id="MFC6905831.1"/>
    </source>
</evidence>
<name>A0ABD5V4T6_9EURY</name>
<reference evidence="2 3" key="1">
    <citation type="journal article" date="2019" name="Int. J. Syst. Evol. Microbiol.">
        <title>The Global Catalogue of Microorganisms (GCM) 10K type strain sequencing project: providing services to taxonomists for standard genome sequencing and annotation.</title>
        <authorList>
            <consortium name="The Broad Institute Genomics Platform"/>
            <consortium name="The Broad Institute Genome Sequencing Center for Infectious Disease"/>
            <person name="Wu L."/>
            <person name="Ma J."/>
        </authorList>
    </citation>
    <scope>NUCLEOTIDE SEQUENCE [LARGE SCALE GENOMIC DNA]</scope>
    <source>
        <strain evidence="2 3">CGMCC 1.3240</strain>
    </source>
</reference>
<dbReference type="EMBL" id="JBHSXQ010000003">
    <property type="protein sequence ID" value="MFC6905831.1"/>
    <property type="molecule type" value="Genomic_DNA"/>
</dbReference>
<dbReference type="Proteomes" id="UP001596312">
    <property type="component" value="Unassembled WGS sequence"/>
</dbReference>
<dbReference type="Pfam" id="PF18545">
    <property type="entry name" value="HalOD1"/>
    <property type="match status" value="1"/>
</dbReference>
<sequence length="82" mass="9003">MAMRGYNEGKERGQSNPVSLQLVRRLATAEDTEPEDIPSYAQEIDFEALDTLISASSTDLTVCFRIEGYDVTVASDGSIDLE</sequence>
<dbReference type="RefSeq" id="WP_340604361.1">
    <property type="nucleotide sequence ID" value="NZ_JBBMXV010000003.1"/>
</dbReference>
<gene>
    <name evidence="2" type="ORF">ACFQGH_11565</name>
</gene>
<keyword evidence="3" id="KW-1185">Reference proteome</keyword>
<dbReference type="InterPro" id="IPR040624">
    <property type="entry name" value="HalOD1"/>
</dbReference>
<organism evidence="2 3">
    <name type="scientific">Halalkalicoccus tibetensis</name>
    <dbReference type="NCBI Taxonomy" id="175632"/>
    <lineage>
        <taxon>Archaea</taxon>
        <taxon>Methanobacteriati</taxon>
        <taxon>Methanobacteriota</taxon>
        <taxon>Stenosarchaea group</taxon>
        <taxon>Halobacteria</taxon>
        <taxon>Halobacteriales</taxon>
        <taxon>Halococcaceae</taxon>
        <taxon>Halalkalicoccus</taxon>
    </lineage>
</organism>
<protein>
    <submittedName>
        <fullName evidence="2">HalOD1 output domain-containing protein</fullName>
    </submittedName>
</protein>
<dbReference type="AlphaFoldDB" id="A0ABD5V4T6"/>
<proteinExistence type="predicted"/>
<comment type="caution">
    <text evidence="2">The sequence shown here is derived from an EMBL/GenBank/DDBJ whole genome shotgun (WGS) entry which is preliminary data.</text>
</comment>
<evidence type="ECO:0000313" key="3">
    <source>
        <dbReference type="Proteomes" id="UP001596312"/>
    </source>
</evidence>
<accession>A0ABD5V4T6</accession>
<feature type="domain" description="Halobacterial output" evidence="1">
    <location>
        <begin position="15"/>
        <end position="80"/>
    </location>
</feature>